<name>A0A9P4G9H3_9PLEO</name>
<feature type="transmembrane region" description="Helical" evidence="1">
    <location>
        <begin position="117"/>
        <end position="138"/>
    </location>
</feature>
<dbReference type="GeneID" id="63851203"/>
<evidence type="ECO:0000313" key="3">
    <source>
        <dbReference type="Proteomes" id="UP000800039"/>
    </source>
</evidence>
<dbReference type="PANTHER" id="PTHR48086:SF10">
    <property type="entry name" value="AGR155CP"/>
    <property type="match status" value="1"/>
</dbReference>
<keyword evidence="1" id="KW-0472">Membrane</keyword>
<gene>
    <name evidence="2" type="ORF">K460DRAFT_369380</name>
</gene>
<dbReference type="RefSeq" id="XP_040783910.1">
    <property type="nucleotide sequence ID" value="XM_040933952.1"/>
</dbReference>
<dbReference type="GO" id="GO:0015606">
    <property type="term" value="F:spermidine transmembrane transporter activity"/>
    <property type="evidence" value="ECO:0007669"/>
    <property type="project" value="TreeGrafter"/>
</dbReference>
<evidence type="ECO:0000313" key="2">
    <source>
        <dbReference type="EMBL" id="KAF1841347.1"/>
    </source>
</evidence>
<organism evidence="2 3">
    <name type="scientific">Cucurbitaria berberidis CBS 394.84</name>
    <dbReference type="NCBI Taxonomy" id="1168544"/>
    <lineage>
        <taxon>Eukaryota</taxon>
        <taxon>Fungi</taxon>
        <taxon>Dikarya</taxon>
        <taxon>Ascomycota</taxon>
        <taxon>Pezizomycotina</taxon>
        <taxon>Dothideomycetes</taxon>
        <taxon>Pleosporomycetidae</taxon>
        <taxon>Pleosporales</taxon>
        <taxon>Pleosporineae</taxon>
        <taxon>Cucurbitariaceae</taxon>
        <taxon>Cucurbitaria</taxon>
    </lineage>
</organism>
<evidence type="ECO:0000256" key="1">
    <source>
        <dbReference type="SAM" id="Phobius"/>
    </source>
</evidence>
<dbReference type="InterPro" id="IPR038377">
    <property type="entry name" value="Na/Glc_symporter_sf"/>
</dbReference>
<dbReference type="InterPro" id="IPR050277">
    <property type="entry name" value="Sodium:Solute_Symporter"/>
</dbReference>
<feature type="transmembrane region" description="Helical" evidence="1">
    <location>
        <begin position="40"/>
        <end position="59"/>
    </location>
</feature>
<keyword evidence="3" id="KW-1185">Reference proteome</keyword>
<reference evidence="2" key="1">
    <citation type="submission" date="2020-01" db="EMBL/GenBank/DDBJ databases">
        <authorList>
            <consortium name="DOE Joint Genome Institute"/>
            <person name="Haridas S."/>
            <person name="Albert R."/>
            <person name="Binder M."/>
            <person name="Bloem J."/>
            <person name="Labutti K."/>
            <person name="Salamov A."/>
            <person name="Andreopoulos B."/>
            <person name="Baker S.E."/>
            <person name="Barry K."/>
            <person name="Bills G."/>
            <person name="Bluhm B.H."/>
            <person name="Cannon C."/>
            <person name="Castanera R."/>
            <person name="Culley D.E."/>
            <person name="Daum C."/>
            <person name="Ezra D."/>
            <person name="Gonzalez J.B."/>
            <person name="Henrissat B."/>
            <person name="Kuo A."/>
            <person name="Liang C."/>
            <person name="Lipzen A."/>
            <person name="Lutzoni F."/>
            <person name="Magnuson J."/>
            <person name="Mondo S."/>
            <person name="Nolan M."/>
            <person name="Ohm R."/>
            <person name="Pangilinan J."/>
            <person name="Park H.-J."/>
            <person name="Ramirez L."/>
            <person name="Alfaro M."/>
            <person name="Sun H."/>
            <person name="Tritt A."/>
            <person name="Yoshinaga Y."/>
            <person name="Zwiers L.-H."/>
            <person name="Turgeon B.G."/>
            <person name="Goodwin S.B."/>
            <person name="Spatafora J.W."/>
            <person name="Crous P.W."/>
            <person name="Grigoriev I.V."/>
        </authorList>
    </citation>
    <scope>NUCLEOTIDE SEQUENCE</scope>
    <source>
        <strain evidence="2">CBS 394.84</strain>
    </source>
</reference>
<dbReference type="Gene3D" id="1.20.1730.10">
    <property type="entry name" value="Sodium/glucose cotransporter"/>
    <property type="match status" value="1"/>
</dbReference>
<dbReference type="EMBL" id="ML976618">
    <property type="protein sequence ID" value="KAF1841347.1"/>
    <property type="molecule type" value="Genomic_DNA"/>
</dbReference>
<dbReference type="OrthoDB" id="6132759at2759"/>
<keyword evidence="1" id="KW-1133">Transmembrane helix</keyword>
<comment type="caution">
    <text evidence="2">The sequence shown here is derived from an EMBL/GenBank/DDBJ whole genome shotgun (WGS) entry which is preliminary data.</text>
</comment>
<dbReference type="Proteomes" id="UP000800039">
    <property type="component" value="Unassembled WGS sequence"/>
</dbReference>
<keyword evidence="1" id="KW-0812">Transmembrane</keyword>
<dbReference type="PANTHER" id="PTHR48086">
    <property type="entry name" value="SODIUM/PROLINE SYMPORTER-RELATED"/>
    <property type="match status" value="1"/>
</dbReference>
<feature type="transmembrane region" description="Helical" evidence="1">
    <location>
        <begin position="79"/>
        <end position="97"/>
    </location>
</feature>
<accession>A0A9P4G9H3</accession>
<sequence>MSLKMRISSVKRLKSLALGSGILLTYPQIATIAGVQGLLVYALASSLPLLIFGALGPIIRRKCPEGFVLTEWTRQRYGVVGGLLLSACTLISMFLYMVSEISAMRQIVNLLTGLNGLPVVIVQCAVTTIYTCKGALIWS</sequence>
<dbReference type="AlphaFoldDB" id="A0A9P4G9H3"/>
<protein>
    <submittedName>
        <fullName evidence="2">Uncharacterized protein</fullName>
    </submittedName>
</protein>
<proteinExistence type="predicted"/>
<dbReference type="GO" id="GO:0005886">
    <property type="term" value="C:plasma membrane"/>
    <property type="evidence" value="ECO:0007669"/>
    <property type="project" value="TreeGrafter"/>
</dbReference>